<protein>
    <submittedName>
        <fullName evidence="1">Uncharacterized protein</fullName>
    </submittedName>
</protein>
<name>A0A699XSU6_TANCI</name>
<feature type="non-terminal residue" evidence="1">
    <location>
        <position position="1"/>
    </location>
</feature>
<dbReference type="EMBL" id="BKCJ011872083">
    <property type="protein sequence ID" value="GFD59991.1"/>
    <property type="molecule type" value="Genomic_DNA"/>
</dbReference>
<comment type="caution">
    <text evidence="1">The sequence shown here is derived from an EMBL/GenBank/DDBJ whole genome shotgun (WGS) entry which is preliminary data.</text>
</comment>
<gene>
    <name evidence="1" type="ORF">Tci_931960</name>
</gene>
<accession>A0A699XSU6</accession>
<organism evidence="1">
    <name type="scientific">Tanacetum cinerariifolium</name>
    <name type="common">Dalmatian daisy</name>
    <name type="synonym">Chrysanthemum cinerariifolium</name>
    <dbReference type="NCBI Taxonomy" id="118510"/>
    <lineage>
        <taxon>Eukaryota</taxon>
        <taxon>Viridiplantae</taxon>
        <taxon>Streptophyta</taxon>
        <taxon>Embryophyta</taxon>
        <taxon>Tracheophyta</taxon>
        <taxon>Spermatophyta</taxon>
        <taxon>Magnoliopsida</taxon>
        <taxon>eudicotyledons</taxon>
        <taxon>Gunneridae</taxon>
        <taxon>Pentapetalae</taxon>
        <taxon>asterids</taxon>
        <taxon>campanulids</taxon>
        <taxon>Asterales</taxon>
        <taxon>Asteraceae</taxon>
        <taxon>Asteroideae</taxon>
        <taxon>Anthemideae</taxon>
        <taxon>Anthemidinae</taxon>
        <taxon>Tanacetum</taxon>
    </lineage>
</organism>
<reference evidence="1" key="1">
    <citation type="journal article" date="2019" name="Sci. Rep.">
        <title>Draft genome of Tanacetum cinerariifolium, the natural source of mosquito coil.</title>
        <authorList>
            <person name="Yamashiro T."/>
            <person name="Shiraishi A."/>
            <person name="Satake H."/>
            <person name="Nakayama K."/>
        </authorList>
    </citation>
    <scope>NUCLEOTIDE SEQUENCE</scope>
</reference>
<feature type="non-terminal residue" evidence="1">
    <location>
        <position position="79"/>
    </location>
</feature>
<dbReference type="AlphaFoldDB" id="A0A699XSU6"/>
<sequence>TGALVGHEAEAAVAGEAVGGVCCGDVGDEETEACDGDFNVQVVVGHVQHVAGLFVADAVRAADGAGEGGVGGRVGRLPH</sequence>
<evidence type="ECO:0000313" key="1">
    <source>
        <dbReference type="EMBL" id="GFD59991.1"/>
    </source>
</evidence>
<proteinExistence type="predicted"/>